<dbReference type="EMBL" id="MU003697">
    <property type="protein sequence ID" value="KAF2812209.1"/>
    <property type="molecule type" value="Genomic_DNA"/>
</dbReference>
<keyword evidence="3" id="KW-1185">Reference proteome</keyword>
<reference evidence="4" key="2">
    <citation type="submission" date="2020-04" db="EMBL/GenBank/DDBJ databases">
        <authorList>
            <consortium name="NCBI Genome Project"/>
        </authorList>
    </citation>
    <scope>NUCLEOTIDE SEQUENCE</scope>
    <source>
        <strain evidence="4">CBS 304.34</strain>
    </source>
</reference>
<sequence length="258" mass="27499">MDACRSGDVGWPALCDRICRRSWTPWARPIEGYASLDPSRGVPAQSTTWNAGIPTLTEGLALISAVSMGSSERSTLNEEEPYQMSFAGDSRIAVPGRSAAALGKSLWEDVAVAVAVVGVRCRGRLPRRSRGYRIRSARIAGALAQSFGPLLPWTSIACRCCRREGCGRGEAKQRSKRAVAGAAPLGGCGASEQPQTRSIRASYTELAKRMAMSASSSASWFEVEERRVGGGRRGDGFSSPPRHGDISPAEYGSAAFQT</sequence>
<accession>A0A6A6YUL0</accession>
<organism evidence="2">
    <name type="scientific">Mytilinidion resinicola</name>
    <dbReference type="NCBI Taxonomy" id="574789"/>
    <lineage>
        <taxon>Eukaryota</taxon>
        <taxon>Fungi</taxon>
        <taxon>Dikarya</taxon>
        <taxon>Ascomycota</taxon>
        <taxon>Pezizomycotina</taxon>
        <taxon>Dothideomycetes</taxon>
        <taxon>Pleosporomycetidae</taxon>
        <taxon>Mytilinidiales</taxon>
        <taxon>Mytilinidiaceae</taxon>
        <taxon>Mytilinidion</taxon>
    </lineage>
</organism>
<dbReference type="RefSeq" id="XP_033579173.1">
    <property type="nucleotide sequence ID" value="XM_033721902.1"/>
</dbReference>
<dbReference type="Proteomes" id="UP000504636">
    <property type="component" value="Unplaced"/>
</dbReference>
<protein>
    <submittedName>
        <fullName evidence="2 4">Uncharacterized protein</fullName>
    </submittedName>
</protein>
<name>A0A6A6YUL0_9PEZI</name>
<feature type="region of interest" description="Disordered" evidence="1">
    <location>
        <begin position="229"/>
        <end position="258"/>
    </location>
</feature>
<dbReference type="GeneID" id="54462795"/>
<evidence type="ECO:0000313" key="2">
    <source>
        <dbReference type="EMBL" id="KAF2812209.1"/>
    </source>
</evidence>
<evidence type="ECO:0000313" key="4">
    <source>
        <dbReference type="RefSeq" id="XP_033579173.1"/>
    </source>
</evidence>
<evidence type="ECO:0000313" key="3">
    <source>
        <dbReference type="Proteomes" id="UP000504636"/>
    </source>
</evidence>
<dbReference type="AlphaFoldDB" id="A0A6A6YUL0"/>
<proteinExistence type="predicted"/>
<reference evidence="4" key="3">
    <citation type="submission" date="2025-04" db="UniProtKB">
        <authorList>
            <consortium name="RefSeq"/>
        </authorList>
    </citation>
    <scope>IDENTIFICATION</scope>
    <source>
        <strain evidence="4">CBS 304.34</strain>
    </source>
</reference>
<evidence type="ECO:0000256" key="1">
    <source>
        <dbReference type="SAM" id="MobiDB-lite"/>
    </source>
</evidence>
<reference evidence="2 4" key="1">
    <citation type="journal article" date="2020" name="Stud. Mycol.">
        <title>101 Dothideomycetes genomes: a test case for predicting lifestyles and emergence of pathogens.</title>
        <authorList>
            <person name="Haridas S."/>
            <person name="Albert R."/>
            <person name="Binder M."/>
            <person name="Bloem J."/>
            <person name="Labutti K."/>
            <person name="Salamov A."/>
            <person name="Andreopoulos B."/>
            <person name="Baker S."/>
            <person name="Barry K."/>
            <person name="Bills G."/>
            <person name="Bluhm B."/>
            <person name="Cannon C."/>
            <person name="Castanera R."/>
            <person name="Culley D."/>
            <person name="Daum C."/>
            <person name="Ezra D."/>
            <person name="Gonzalez J."/>
            <person name="Henrissat B."/>
            <person name="Kuo A."/>
            <person name="Liang C."/>
            <person name="Lipzen A."/>
            <person name="Lutzoni F."/>
            <person name="Magnuson J."/>
            <person name="Mondo S."/>
            <person name="Nolan M."/>
            <person name="Ohm R."/>
            <person name="Pangilinan J."/>
            <person name="Park H.-J."/>
            <person name="Ramirez L."/>
            <person name="Alfaro M."/>
            <person name="Sun H."/>
            <person name="Tritt A."/>
            <person name="Yoshinaga Y."/>
            <person name="Zwiers L.-H."/>
            <person name="Turgeon B."/>
            <person name="Goodwin S."/>
            <person name="Spatafora J."/>
            <person name="Crous P."/>
            <person name="Grigoriev I."/>
        </authorList>
    </citation>
    <scope>NUCLEOTIDE SEQUENCE</scope>
    <source>
        <strain evidence="2 4">CBS 304.34</strain>
    </source>
</reference>
<gene>
    <name evidence="2 4" type="ORF">BDZ99DRAFT_474419</name>
</gene>